<comment type="caution">
    <text evidence="2">The sequence shown here is derived from an EMBL/GenBank/DDBJ whole genome shotgun (WGS) entry which is preliminary data.</text>
</comment>
<proteinExistence type="predicted"/>
<protein>
    <submittedName>
        <fullName evidence="2">Uncharacterized protein</fullName>
    </submittedName>
</protein>
<evidence type="ECO:0000256" key="1">
    <source>
        <dbReference type="SAM" id="MobiDB-lite"/>
    </source>
</evidence>
<dbReference type="Proteomes" id="UP000268093">
    <property type="component" value="Unassembled WGS sequence"/>
</dbReference>
<dbReference type="OrthoDB" id="422187at2759"/>
<evidence type="ECO:0000313" key="2">
    <source>
        <dbReference type="EMBL" id="RUP52026.1"/>
    </source>
</evidence>
<dbReference type="EMBL" id="RBNI01000258">
    <property type="protein sequence ID" value="RUP52026.1"/>
    <property type="molecule type" value="Genomic_DNA"/>
</dbReference>
<evidence type="ECO:0000313" key="3">
    <source>
        <dbReference type="Proteomes" id="UP000268093"/>
    </source>
</evidence>
<sequence length="221" mass="25287">MLDLHRLLVALGPQPVLHQLGAVKVGGRHGEGGAVHGYEGDVGRVGHGLWRWLVAEGRDLFRFRGPLGFARKLELGHCYERIERTEEIWFAVPPTHQLAMNLFFRILRHKHVRPRPHHSIPRPTPPSPIRHHGGQPRSHTTNPIHRPLLLPDSPLARQNHDAYTILHRRFTHTRLVAAYISPSHDSYVYVKLNKRNFIPVAHRVAIVRLATRSSDWIDVDA</sequence>
<organism evidence="2 3">
    <name type="scientific">Jimgerdemannia flammicorona</name>
    <dbReference type="NCBI Taxonomy" id="994334"/>
    <lineage>
        <taxon>Eukaryota</taxon>
        <taxon>Fungi</taxon>
        <taxon>Fungi incertae sedis</taxon>
        <taxon>Mucoromycota</taxon>
        <taxon>Mucoromycotina</taxon>
        <taxon>Endogonomycetes</taxon>
        <taxon>Endogonales</taxon>
        <taxon>Endogonaceae</taxon>
        <taxon>Jimgerdemannia</taxon>
    </lineage>
</organism>
<name>A0A433DMV4_9FUNG</name>
<gene>
    <name evidence="2" type="ORF">BC936DRAFT_143202</name>
</gene>
<dbReference type="AlphaFoldDB" id="A0A433DMV4"/>
<feature type="region of interest" description="Disordered" evidence="1">
    <location>
        <begin position="114"/>
        <end position="144"/>
    </location>
</feature>
<reference evidence="2 3" key="1">
    <citation type="journal article" date="2018" name="New Phytol.">
        <title>Phylogenomics of Endogonaceae and evolution of mycorrhizas within Mucoromycota.</title>
        <authorList>
            <person name="Chang Y."/>
            <person name="Desiro A."/>
            <person name="Na H."/>
            <person name="Sandor L."/>
            <person name="Lipzen A."/>
            <person name="Clum A."/>
            <person name="Barry K."/>
            <person name="Grigoriev I.V."/>
            <person name="Martin F.M."/>
            <person name="Stajich J.E."/>
            <person name="Smith M.E."/>
            <person name="Bonito G."/>
            <person name="Spatafora J.W."/>
        </authorList>
    </citation>
    <scope>NUCLEOTIDE SEQUENCE [LARGE SCALE GENOMIC DNA]</scope>
    <source>
        <strain evidence="2 3">GMNB39</strain>
    </source>
</reference>
<dbReference type="Gene3D" id="3.40.50.620">
    <property type="entry name" value="HUPs"/>
    <property type="match status" value="1"/>
</dbReference>
<keyword evidence="3" id="KW-1185">Reference proteome</keyword>
<dbReference type="InterPro" id="IPR014729">
    <property type="entry name" value="Rossmann-like_a/b/a_fold"/>
</dbReference>
<accession>A0A433DMV4</accession>